<dbReference type="AlphaFoldDB" id="A0AA88UHA7"/>
<accession>A0AA88UHA7</accession>
<proteinExistence type="inferred from homology"/>
<feature type="compositionally biased region" description="Low complexity" evidence="3">
    <location>
        <begin position="344"/>
        <end position="355"/>
    </location>
</feature>
<evidence type="ECO:0000313" key="4">
    <source>
        <dbReference type="EMBL" id="KAK2982303.1"/>
    </source>
</evidence>
<feature type="region of interest" description="Disordered" evidence="3">
    <location>
        <begin position="301"/>
        <end position="451"/>
    </location>
</feature>
<evidence type="ECO:0000256" key="3">
    <source>
        <dbReference type="SAM" id="MobiDB-lite"/>
    </source>
</evidence>
<feature type="region of interest" description="Disordered" evidence="3">
    <location>
        <begin position="50"/>
        <end position="74"/>
    </location>
</feature>
<feature type="compositionally biased region" description="Basic and acidic residues" evidence="3">
    <location>
        <begin position="534"/>
        <end position="558"/>
    </location>
</feature>
<feature type="non-terminal residue" evidence="4">
    <location>
        <position position="1"/>
    </location>
</feature>
<sequence length="568" mass="64380">IFLPQDDFTASKNGSEGFILPNLPFSLDNQWQIVRLVDADDGEVTGFRINNRRDGQERRQPWPPAATAYPGDKHDRVFSHVTRAREYEDLDEYEEEGEEQEEENEEEEEETRQPTQEELEYLGMRQRLKESIRKQMKKDSGSSLANSREKKNKLPYDNYGSFFGPSQPVIAQRVIQESRSLLENPHLAAKVSKPNHVKNKGVAPTPGGSRPRVDDHPRKVTNGLKSKSKVQILKDTRDYSFLLSDDAEVPVPTKEPPPRSVFAPSSGEMLLVVSFQWIKRTDLNAQSASILCSSRKLIQARSAQVPPRSKPSLNNNGRRVVNGRDERKPLPTGNQIRPKVGPQTSASTSNRTSTSVESRKQLGSSNGSGPGRPLGPKGLPSKVPNTVVKKIAAPIGRSSINGLRQPAPSKLQSSNTKPQSSNMKPPLEQKKRFPESSNGRTMSKQPVPSSKPQVYYLYSVLHIKQPPAKTSAKVQDHRPKKRPVRQYSDDDEDDGVKAISMIRNMFGYNPRKYRDDDDDSDMEANFDDIMMEERRSAKIARREDEEELRKIEEEERRERLRKKRKLGR</sequence>
<keyword evidence="2" id="KW-0175">Coiled coil</keyword>
<feature type="compositionally biased region" description="Polar residues" evidence="3">
    <location>
        <begin position="435"/>
        <end position="451"/>
    </location>
</feature>
<dbReference type="SMART" id="SM00784">
    <property type="entry name" value="SPT2"/>
    <property type="match status" value="1"/>
</dbReference>
<dbReference type="GO" id="GO:0042393">
    <property type="term" value="F:histone binding"/>
    <property type="evidence" value="ECO:0007669"/>
    <property type="project" value="TreeGrafter"/>
</dbReference>
<dbReference type="PANTHER" id="PTHR22691">
    <property type="entry name" value="YEAST SPT2-RELATED"/>
    <property type="match status" value="1"/>
</dbReference>
<evidence type="ECO:0000313" key="5">
    <source>
        <dbReference type="Proteomes" id="UP001187471"/>
    </source>
</evidence>
<feature type="compositionally biased region" description="Basic and acidic residues" evidence="3">
    <location>
        <begin position="51"/>
        <end position="60"/>
    </location>
</feature>
<evidence type="ECO:0000256" key="2">
    <source>
        <dbReference type="ARBA" id="ARBA00023054"/>
    </source>
</evidence>
<feature type="compositionally biased region" description="Basic residues" evidence="3">
    <location>
        <begin position="559"/>
        <end position="568"/>
    </location>
</feature>
<feature type="compositionally biased region" description="Polar residues" evidence="3">
    <location>
        <begin position="410"/>
        <end position="423"/>
    </location>
</feature>
<evidence type="ECO:0008006" key="6">
    <source>
        <dbReference type="Google" id="ProtNLM"/>
    </source>
</evidence>
<dbReference type="Pfam" id="PF08243">
    <property type="entry name" value="SPT2"/>
    <property type="match status" value="1"/>
</dbReference>
<dbReference type="EMBL" id="JAVXUO010001441">
    <property type="protein sequence ID" value="KAK2982303.1"/>
    <property type="molecule type" value="Genomic_DNA"/>
</dbReference>
<gene>
    <name evidence="4" type="ORF">RJ640_014822</name>
</gene>
<dbReference type="GO" id="GO:0006360">
    <property type="term" value="P:transcription by RNA polymerase I"/>
    <property type="evidence" value="ECO:0007669"/>
    <property type="project" value="TreeGrafter"/>
</dbReference>
<organism evidence="4 5">
    <name type="scientific">Escallonia rubra</name>
    <dbReference type="NCBI Taxonomy" id="112253"/>
    <lineage>
        <taxon>Eukaryota</taxon>
        <taxon>Viridiplantae</taxon>
        <taxon>Streptophyta</taxon>
        <taxon>Embryophyta</taxon>
        <taxon>Tracheophyta</taxon>
        <taxon>Spermatophyta</taxon>
        <taxon>Magnoliopsida</taxon>
        <taxon>eudicotyledons</taxon>
        <taxon>Gunneridae</taxon>
        <taxon>Pentapetalae</taxon>
        <taxon>asterids</taxon>
        <taxon>campanulids</taxon>
        <taxon>Escalloniales</taxon>
        <taxon>Escalloniaceae</taxon>
        <taxon>Escallonia</taxon>
    </lineage>
</organism>
<reference evidence="4" key="1">
    <citation type="submission" date="2022-12" db="EMBL/GenBank/DDBJ databases">
        <title>Draft genome assemblies for two species of Escallonia (Escalloniales).</title>
        <authorList>
            <person name="Chanderbali A."/>
            <person name="Dervinis C."/>
            <person name="Anghel I."/>
            <person name="Soltis D."/>
            <person name="Soltis P."/>
            <person name="Zapata F."/>
        </authorList>
    </citation>
    <scope>NUCLEOTIDE SEQUENCE</scope>
    <source>
        <strain evidence="4">UCBG92.1500</strain>
        <tissue evidence="4">Leaf</tissue>
    </source>
</reference>
<dbReference type="GO" id="GO:0005730">
    <property type="term" value="C:nucleolus"/>
    <property type="evidence" value="ECO:0007669"/>
    <property type="project" value="TreeGrafter"/>
</dbReference>
<feature type="region of interest" description="Disordered" evidence="3">
    <location>
        <begin position="87"/>
        <end position="159"/>
    </location>
</feature>
<feature type="compositionally biased region" description="Acidic residues" evidence="3">
    <location>
        <begin position="88"/>
        <end position="110"/>
    </location>
</feature>
<dbReference type="Proteomes" id="UP001187471">
    <property type="component" value="Unassembled WGS sequence"/>
</dbReference>
<comment type="caution">
    <text evidence="4">The sequence shown here is derived from an EMBL/GenBank/DDBJ whole genome shotgun (WGS) entry which is preliminary data.</text>
</comment>
<comment type="similarity">
    <text evidence="1">Belongs to the SPT2 family.</text>
</comment>
<dbReference type="InterPro" id="IPR013256">
    <property type="entry name" value="Chromatin_SPT2"/>
</dbReference>
<dbReference type="GO" id="GO:0003677">
    <property type="term" value="F:DNA binding"/>
    <property type="evidence" value="ECO:0007669"/>
    <property type="project" value="TreeGrafter"/>
</dbReference>
<feature type="region of interest" description="Disordered" evidence="3">
    <location>
        <begin position="466"/>
        <end position="495"/>
    </location>
</feature>
<dbReference type="PANTHER" id="PTHR22691:SF8">
    <property type="entry name" value="PROTEIN SPT2 HOMOLOG"/>
    <property type="match status" value="1"/>
</dbReference>
<name>A0AA88UHA7_9ASTE</name>
<keyword evidence="5" id="KW-1185">Reference proteome</keyword>
<feature type="region of interest" description="Disordered" evidence="3">
    <location>
        <begin position="534"/>
        <end position="568"/>
    </location>
</feature>
<feature type="compositionally biased region" description="Basic and acidic residues" evidence="3">
    <location>
        <begin position="127"/>
        <end position="140"/>
    </location>
</feature>
<evidence type="ECO:0000256" key="1">
    <source>
        <dbReference type="ARBA" id="ARBA00006461"/>
    </source>
</evidence>
<feature type="region of interest" description="Disordered" evidence="3">
    <location>
        <begin position="187"/>
        <end position="224"/>
    </location>
</feature>
<protein>
    <recommendedName>
        <fullName evidence="6">SPT2 chromatin protein</fullName>
    </recommendedName>
</protein>
<dbReference type="GO" id="GO:0006334">
    <property type="term" value="P:nucleosome assembly"/>
    <property type="evidence" value="ECO:0007669"/>
    <property type="project" value="TreeGrafter"/>
</dbReference>